<protein>
    <submittedName>
        <fullName evidence="1">Uncharacterized protein</fullName>
    </submittedName>
</protein>
<evidence type="ECO:0000313" key="2">
    <source>
        <dbReference type="Proteomes" id="UP000054805"/>
    </source>
</evidence>
<dbReference type="Proteomes" id="UP000054805">
    <property type="component" value="Unassembled WGS sequence"/>
</dbReference>
<comment type="caution">
    <text evidence="1">The sequence shown here is derived from an EMBL/GenBank/DDBJ whole genome shotgun (WGS) entry which is preliminary data.</text>
</comment>
<sequence length="97" mass="11002">MEAKTMPFFAFGSTQQYIRALKMAAILQHNFTFLPSQQANDEENNQSGRSTTGVCPFLKINNNNSMRKENFLNIPAKFSISVLRLRKDQQATATTIK</sequence>
<organism evidence="1 2">
    <name type="scientific">Trichinella pseudospiralis</name>
    <name type="common">Parasitic roundworm</name>
    <dbReference type="NCBI Taxonomy" id="6337"/>
    <lineage>
        <taxon>Eukaryota</taxon>
        <taxon>Metazoa</taxon>
        <taxon>Ecdysozoa</taxon>
        <taxon>Nematoda</taxon>
        <taxon>Enoplea</taxon>
        <taxon>Dorylaimia</taxon>
        <taxon>Trichinellida</taxon>
        <taxon>Trichinellidae</taxon>
        <taxon>Trichinella</taxon>
    </lineage>
</organism>
<keyword evidence="2" id="KW-1185">Reference proteome</keyword>
<dbReference type="EMBL" id="JYDS01000063">
    <property type="protein sequence ID" value="KRZ28034.1"/>
    <property type="molecule type" value="Genomic_DNA"/>
</dbReference>
<reference evidence="1 2" key="1">
    <citation type="submission" date="2015-01" db="EMBL/GenBank/DDBJ databases">
        <title>Evolution of Trichinella species and genotypes.</title>
        <authorList>
            <person name="Korhonen P.K."/>
            <person name="Edoardo P."/>
            <person name="Giuseppe L.R."/>
            <person name="Gasser R.B."/>
        </authorList>
    </citation>
    <scope>NUCLEOTIDE SEQUENCE [LARGE SCALE GENOMIC DNA]</scope>
    <source>
        <strain evidence="1">ISS588</strain>
    </source>
</reference>
<name>A0A0V1IZ45_TRIPS</name>
<proteinExistence type="predicted"/>
<evidence type="ECO:0000313" key="1">
    <source>
        <dbReference type="EMBL" id="KRZ28034.1"/>
    </source>
</evidence>
<gene>
    <name evidence="1" type="ORF">T4B_6204</name>
</gene>
<accession>A0A0V1IZ45</accession>
<dbReference type="AlphaFoldDB" id="A0A0V1IZ45"/>